<dbReference type="Proteomes" id="UP000258707">
    <property type="component" value="Chromosome"/>
</dbReference>
<reference evidence="5" key="2">
    <citation type="submission" date="2018-02" db="EMBL/GenBank/DDBJ databases">
        <title>Phenotypic and genomic properties of facultatively anaerobic sulfur-reducing natronoarchaea from hypersaline soda lakes.</title>
        <authorList>
            <person name="Sorokin D.Y."/>
            <person name="Kublanov I.V."/>
            <person name="Roman P."/>
            <person name="Sinninghe Damste J.S."/>
            <person name="Golyshin P.N."/>
            <person name="Rojo D."/>
            <person name="Ciordia S."/>
            <person name="Mena M.D.C."/>
            <person name="Ferrer M."/>
            <person name="Messina E."/>
            <person name="Smedile F."/>
            <person name="La Spada G."/>
            <person name="La Cono V."/>
            <person name="Yakimov M.M."/>
        </authorList>
    </citation>
    <scope>NUCLEOTIDE SEQUENCE [LARGE SCALE GENOMIC DNA]</scope>
    <source>
        <strain evidence="5">AArc-Mg</strain>
    </source>
</reference>
<evidence type="ECO:0000313" key="6">
    <source>
        <dbReference type="Proteomes" id="UP000258707"/>
    </source>
</evidence>
<dbReference type="Pfam" id="PF25205">
    <property type="entry name" value="DUF7835"/>
    <property type="match status" value="1"/>
</dbReference>
<dbReference type="KEGG" id="nan:AArc1_1254"/>
<evidence type="ECO:0000259" key="2">
    <source>
        <dbReference type="Pfam" id="PF25205"/>
    </source>
</evidence>
<feature type="region of interest" description="Disordered" evidence="1">
    <location>
        <begin position="1"/>
        <end position="20"/>
    </location>
</feature>
<sequence length="75" mass="8335">MWSVCGDGSMATTDDVTNGMTEPCEVCDTDTLHEITVQLITEGGSGENARYSREPYRVRECLRCGNRDSQRMNNA</sequence>
<protein>
    <submittedName>
        <fullName evidence="3">Zn finger protein, C2H2 type</fullName>
    </submittedName>
</protein>
<name>A0A346PDJ8_9EURY</name>
<evidence type="ECO:0000313" key="4">
    <source>
        <dbReference type="EMBL" id="AXR82428.1"/>
    </source>
</evidence>
<organism evidence="3 6">
    <name type="scientific">Natrarchaeobaculum sulfurireducens</name>
    <dbReference type="NCBI Taxonomy" id="2044521"/>
    <lineage>
        <taxon>Archaea</taxon>
        <taxon>Methanobacteriati</taxon>
        <taxon>Methanobacteriota</taxon>
        <taxon>Stenosarchaea group</taxon>
        <taxon>Halobacteria</taxon>
        <taxon>Halobacteriales</taxon>
        <taxon>Natrialbaceae</taxon>
        <taxon>Natrarchaeobaculum</taxon>
    </lineage>
</organism>
<dbReference type="EMBL" id="CP024047">
    <property type="protein sequence ID" value="AXR77593.1"/>
    <property type="molecule type" value="Genomic_DNA"/>
</dbReference>
<evidence type="ECO:0000256" key="1">
    <source>
        <dbReference type="SAM" id="MobiDB-lite"/>
    </source>
</evidence>
<proteinExistence type="predicted"/>
<evidence type="ECO:0000313" key="5">
    <source>
        <dbReference type="Proteomes" id="UP000258613"/>
    </source>
</evidence>
<accession>A0A346PSD3</accession>
<gene>
    <name evidence="3" type="ORF">AArc1_1254</name>
    <name evidence="4" type="ORF">AArcMg_2436</name>
</gene>
<reference evidence="6" key="1">
    <citation type="submission" date="2017-10" db="EMBL/GenBank/DDBJ databases">
        <title>Phenotypic and genomic properties of facultatively anaerobic sulfur-reducing natronoarchaea from hypersaline soda lakes.</title>
        <authorList>
            <person name="Sorokin D.Y."/>
            <person name="Kublanov I.V."/>
            <person name="Roman P."/>
            <person name="Sinninghe Damste J.S."/>
            <person name="Golyshin P.N."/>
            <person name="Rojo D."/>
            <person name="Ciordia S."/>
            <person name="Mena Md.C."/>
            <person name="Ferrer M."/>
            <person name="Messina E."/>
            <person name="Smedile F."/>
            <person name="La Spada G."/>
            <person name="La Cono V."/>
            <person name="Yakimov M.M."/>
        </authorList>
    </citation>
    <scope>NUCLEOTIDE SEQUENCE [LARGE SCALE GENOMIC DNA]</scope>
    <source>
        <strain evidence="6">AArc1</strain>
    </source>
</reference>
<dbReference type="Proteomes" id="UP000258613">
    <property type="component" value="Chromosome"/>
</dbReference>
<dbReference type="EMBL" id="CP027033">
    <property type="protein sequence ID" value="AXR82428.1"/>
    <property type="molecule type" value="Genomic_DNA"/>
</dbReference>
<feature type="domain" description="DUF7835" evidence="2">
    <location>
        <begin position="10"/>
        <end position="75"/>
    </location>
</feature>
<dbReference type="KEGG" id="nag:AArcMg_2436"/>
<accession>A0A346PDJ8</accession>
<dbReference type="AlphaFoldDB" id="A0A346PDJ8"/>
<keyword evidence="5" id="KW-1185">Reference proteome</keyword>
<reference evidence="3" key="3">
    <citation type="journal article" date="2019" name="Int. J. Syst. Evol. Microbiol.">
        <title>Natronolimnobius sulfurireducens sp. nov. and Halalkaliarchaeum desulfuricum gen. nov., sp. nov., the first sulfur-respiring alkaliphilic haloarchaea from hypersaline alkaline lakes.</title>
        <authorList>
            <person name="Sorokin D.Y."/>
            <person name="Yakimov M."/>
            <person name="Messina E."/>
            <person name="Merkel A.Y."/>
            <person name="Bale N.J."/>
            <person name="Sinninghe Damste J.S."/>
        </authorList>
    </citation>
    <scope>NUCLEOTIDE SEQUENCE</scope>
    <source>
        <strain evidence="4">AArc-Mg</strain>
        <strain evidence="3">AArc1</strain>
    </source>
</reference>
<feature type="compositionally biased region" description="Polar residues" evidence="1">
    <location>
        <begin position="10"/>
        <end position="20"/>
    </location>
</feature>
<dbReference type="InterPro" id="IPR057157">
    <property type="entry name" value="DUF7835"/>
</dbReference>
<evidence type="ECO:0000313" key="3">
    <source>
        <dbReference type="EMBL" id="AXR77593.1"/>
    </source>
</evidence>